<feature type="compositionally biased region" description="Basic residues" evidence="1">
    <location>
        <begin position="277"/>
        <end position="290"/>
    </location>
</feature>
<feature type="compositionally biased region" description="Polar residues" evidence="1">
    <location>
        <begin position="219"/>
        <end position="231"/>
    </location>
</feature>
<protein>
    <submittedName>
        <fullName evidence="2">Uncharacterized protein</fullName>
    </submittedName>
</protein>
<keyword evidence="3" id="KW-1185">Reference proteome</keyword>
<feature type="compositionally biased region" description="Basic and acidic residues" evidence="1">
    <location>
        <begin position="252"/>
        <end position="276"/>
    </location>
</feature>
<name>A0A4Z1H613_9HELO</name>
<comment type="caution">
    <text evidence="2">The sequence shown here is derived from an EMBL/GenBank/DDBJ whole genome shotgun (WGS) entry which is preliminary data.</text>
</comment>
<feature type="region of interest" description="Disordered" evidence="1">
    <location>
        <begin position="219"/>
        <end position="319"/>
    </location>
</feature>
<feature type="compositionally biased region" description="Polar residues" evidence="1">
    <location>
        <begin position="1"/>
        <end position="11"/>
    </location>
</feature>
<feature type="compositionally biased region" description="Polar residues" evidence="1">
    <location>
        <begin position="31"/>
        <end position="44"/>
    </location>
</feature>
<dbReference type="OrthoDB" id="3535749at2759"/>
<accession>A0A4Z1H613</accession>
<evidence type="ECO:0000313" key="3">
    <source>
        <dbReference type="Proteomes" id="UP000297527"/>
    </source>
</evidence>
<proteinExistence type="predicted"/>
<reference evidence="2 3" key="1">
    <citation type="submission" date="2017-12" db="EMBL/GenBank/DDBJ databases">
        <title>Comparative genomics of Botrytis spp.</title>
        <authorList>
            <person name="Valero-Jimenez C.A."/>
            <person name="Tapia P."/>
            <person name="Veloso J."/>
            <person name="Silva-Moreno E."/>
            <person name="Staats M."/>
            <person name="Valdes J.H."/>
            <person name="Van Kan J.A.L."/>
        </authorList>
    </citation>
    <scope>NUCLEOTIDE SEQUENCE [LARGE SCALE GENOMIC DNA]</scope>
    <source>
        <strain evidence="2 3">MUCL11595</strain>
    </source>
</reference>
<sequence length="319" mass="35878">MDADMTTSFASSLPMVPGPDTFYQIPPNFDPSRSPTSISKSQFQVPLPLHRQDALASKKEQKSDRVMKGVIRLNFRPAVEIENGDRNLTSTPSVIPTSTSSPTNSSQPCKPFRKEDLSALEDTFTKDQRLTMSTVFVVDLTISDAISIPLKVVAKFNSLQVTEEEDRLANMSKYLEGWNGVISLREASLESAEEEFEKKKNELLAPRSWFEQIQDWPENTSNYAQDSSSYGSYERKPRSDSNGSLQPSRALDSGERSCRRRSSHSDRSVRPHEAPSRTRRSSSASHHHRHDSNQPAIRITPPGINTHSTPNDWGNLHEY</sequence>
<feature type="compositionally biased region" description="Low complexity" evidence="1">
    <location>
        <begin position="89"/>
        <end position="108"/>
    </location>
</feature>
<dbReference type="Proteomes" id="UP000297527">
    <property type="component" value="Unassembled WGS sequence"/>
</dbReference>
<feature type="compositionally biased region" description="Polar residues" evidence="1">
    <location>
        <begin position="303"/>
        <end position="312"/>
    </location>
</feature>
<dbReference type="EMBL" id="PQXN01000498">
    <property type="protein sequence ID" value="TGO44546.1"/>
    <property type="molecule type" value="Genomic_DNA"/>
</dbReference>
<evidence type="ECO:0000256" key="1">
    <source>
        <dbReference type="SAM" id="MobiDB-lite"/>
    </source>
</evidence>
<evidence type="ECO:0000313" key="2">
    <source>
        <dbReference type="EMBL" id="TGO44546.1"/>
    </source>
</evidence>
<dbReference type="AlphaFoldDB" id="A0A4Z1H613"/>
<feature type="region of interest" description="Disordered" evidence="1">
    <location>
        <begin position="83"/>
        <end position="111"/>
    </location>
</feature>
<organism evidence="2 3">
    <name type="scientific">Botryotinia convoluta</name>
    <dbReference type="NCBI Taxonomy" id="54673"/>
    <lineage>
        <taxon>Eukaryota</taxon>
        <taxon>Fungi</taxon>
        <taxon>Dikarya</taxon>
        <taxon>Ascomycota</taxon>
        <taxon>Pezizomycotina</taxon>
        <taxon>Leotiomycetes</taxon>
        <taxon>Helotiales</taxon>
        <taxon>Sclerotiniaceae</taxon>
        <taxon>Botryotinia</taxon>
    </lineage>
</organism>
<gene>
    <name evidence="2" type="ORF">BCON_0500g00030</name>
</gene>
<feature type="region of interest" description="Disordered" evidence="1">
    <location>
        <begin position="1"/>
        <end position="45"/>
    </location>
</feature>